<evidence type="ECO:0000313" key="1">
    <source>
        <dbReference type="EMBL" id="SCL15062.1"/>
    </source>
</evidence>
<dbReference type="Proteomes" id="UP000198906">
    <property type="component" value="Unassembled WGS sequence"/>
</dbReference>
<dbReference type="RefSeq" id="WP_091453175.1">
    <property type="nucleotide sequence ID" value="NZ_FMHU01000001.1"/>
</dbReference>
<accession>A0A1C6RDE5</accession>
<protein>
    <submittedName>
        <fullName evidence="1">Uncharacterized protein</fullName>
    </submittedName>
</protein>
<keyword evidence="2" id="KW-1185">Reference proteome</keyword>
<reference evidence="2" key="1">
    <citation type="submission" date="2016-06" db="EMBL/GenBank/DDBJ databases">
        <authorList>
            <person name="Varghese N."/>
        </authorList>
    </citation>
    <scope>NUCLEOTIDE SEQUENCE [LARGE SCALE GENOMIC DNA]</scope>
    <source>
        <strain evidence="2">DSM 46123</strain>
    </source>
</reference>
<name>A0A1C6RDE5_9ACTN</name>
<dbReference type="AlphaFoldDB" id="A0A1C6RDE5"/>
<dbReference type="STRING" id="47866.GA0074694_1036"/>
<proteinExistence type="predicted"/>
<organism evidence="1 2">
    <name type="scientific">Micromonospora inyonensis</name>
    <dbReference type="NCBI Taxonomy" id="47866"/>
    <lineage>
        <taxon>Bacteria</taxon>
        <taxon>Bacillati</taxon>
        <taxon>Actinomycetota</taxon>
        <taxon>Actinomycetes</taxon>
        <taxon>Micromonosporales</taxon>
        <taxon>Micromonosporaceae</taxon>
        <taxon>Micromonospora</taxon>
    </lineage>
</organism>
<dbReference type="EMBL" id="FMHU01000001">
    <property type="protein sequence ID" value="SCL15062.1"/>
    <property type="molecule type" value="Genomic_DNA"/>
</dbReference>
<sequence>MNPEGLRCKRALFDRLTAQAGPGLPLAGVQVAYAWPGGTAQREMVYGGGVRFTRTSAGHSGTGELWLETATIGLYIRVRTPGATVEETDARVQEIAGAVEDLLAADPELADGFTYSQMSGGTADYATDDEASVSVLAYQVACQYYLD</sequence>
<gene>
    <name evidence="1" type="ORF">GA0074694_1036</name>
</gene>
<evidence type="ECO:0000313" key="2">
    <source>
        <dbReference type="Proteomes" id="UP000198906"/>
    </source>
</evidence>